<dbReference type="Gene3D" id="1.10.3210.10">
    <property type="entry name" value="Hypothetical protein af1432"/>
    <property type="match status" value="1"/>
</dbReference>
<protein>
    <submittedName>
        <fullName evidence="1">Uncharacterized protein</fullName>
    </submittedName>
</protein>
<dbReference type="EMBL" id="QLOE01000007">
    <property type="protein sequence ID" value="RAO78796.1"/>
    <property type="molecule type" value="Genomic_DNA"/>
</dbReference>
<organism evidence="1 2">
    <name type="scientific">Methanothermobacter tenebrarum</name>
    <dbReference type="NCBI Taxonomy" id="680118"/>
    <lineage>
        <taxon>Archaea</taxon>
        <taxon>Methanobacteriati</taxon>
        <taxon>Methanobacteriota</taxon>
        <taxon>Methanomada group</taxon>
        <taxon>Methanobacteria</taxon>
        <taxon>Methanobacteriales</taxon>
        <taxon>Methanobacteriaceae</taxon>
        <taxon>Methanothermobacter</taxon>
    </lineage>
</organism>
<comment type="caution">
    <text evidence="1">The sequence shown here is derived from an EMBL/GenBank/DDBJ whole genome shotgun (WGS) entry which is preliminary data.</text>
</comment>
<dbReference type="Proteomes" id="UP000249782">
    <property type="component" value="Unassembled WGS sequence"/>
</dbReference>
<reference evidence="1 2" key="1">
    <citation type="submission" date="2018-06" db="EMBL/GenBank/DDBJ databases">
        <title>Draft genome sequence of hyperthermophilic methanogen Methanothermobacter tenebrarum sp. MCM-B 1447.</title>
        <authorList>
            <person name="Pore S.D."/>
            <person name="Dagar S."/>
            <person name="Dhakephalkar P.K."/>
        </authorList>
    </citation>
    <scope>NUCLEOTIDE SEQUENCE [LARGE SCALE GENOMIC DNA]</scope>
    <source>
        <strain evidence="1 2">MCM B 1447</strain>
    </source>
</reference>
<proteinExistence type="predicted"/>
<evidence type="ECO:0000313" key="2">
    <source>
        <dbReference type="Proteomes" id="UP000249782"/>
    </source>
</evidence>
<keyword evidence="2" id="KW-1185">Reference proteome</keyword>
<name>A0A328PGN2_9EURY</name>
<sequence length="563" mass="66134">MMVWLVNYIEVLKINQFSKLRKIEQLGVITQVEPSASHTRWDYVLLQLHLINKIRENIGNLGNVEVEGEKLSGAEILQLWVFLFNIGHLPGTFATMRGLLSALVNEEELRERLREKVPEKIKKYFDEVIEKRNIFELPKLLSSILLNERLNEQLSKVIPGLIYWYWKPEKSEKELKSASPNSNEVKLAKKIKKLKSYFRMVRRLAYIFLDSKYVKSPISFDVSKILLNFDNYKDLIMEPGSQLDKTLQACEDFLSVALYHSKDTITQLGIHSKKVVSKEVERTFKDYEKDLFKLLKDETMFYPKRYNPLLTFHVLLDLNHAGQDIDEMIGEMNKDFYELEDELNKNWQKEAMMIYQPGSNKKHIAVNLSIFQEQNIWQIIKEFTSRIIDISSNKRIKEVLDEQLFPCLFKFAINTLFESKSLKTFYFAIDRISAGKRESLKKKVKEWLNKENDESKKYELESLKKIIKEKVDKGIIGHSIKIKEEVRVENQDGQDICEFDALSLLTDKNGMRVLFLEAKRGKKSPQSEAKDQLKRSLQKLNLLKDDKIQTGKNKKYAYYEVKL</sequence>
<gene>
    <name evidence="1" type="ORF">DPC56_05930</name>
</gene>
<evidence type="ECO:0000313" key="1">
    <source>
        <dbReference type="EMBL" id="RAO78796.1"/>
    </source>
</evidence>
<accession>A0A328PGN2</accession>
<dbReference type="AlphaFoldDB" id="A0A328PGN2"/>